<evidence type="ECO:0000256" key="1">
    <source>
        <dbReference type="ARBA" id="ARBA00022723"/>
    </source>
</evidence>
<accession>A0AAV1CCY0</accession>
<organism evidence="7 8">
    <name type="scientific">Oldenlandia corymbosa var. corymbosa</name>
    <dbReference type="NCBI Taxonomy" id="529605"/>
    <lineage>
        <taxon>Eukaryota</taxon>
        <taxon>Viridiplantae</taxon>
        <taxon>Streptophyta</taxon>
        <taxon>Embryophyta</taxon>
        <taxon>Tracheophyta</taxon>
        <taxon>Spermatophyta</taxon>
        <taxon>Magnoliopsida</taxon>
        <taxon>eudicotyledons</taxon>
        <taxon>Gunneridae</taxon>
        <taxon>Pentapetalae</taxon>
        <taxon>asterids</taxon>
        <taxon>lamiids</taxon>
        <taxon>Gentianales</taxon>
        <taxon>Rubiaceae</taxon>
        <taxon>Rubioideae</taxon>
        <taxon>Spermacoceae</taxon>
        <taxon>Hedyotis-Oldenlandia complex</taxon>
        <taxon>Oldenlandia</taxon>
    </lineage>
</organism>
<evidence type="ECO:0000259" key="6">
    <source>
        <dbReference type="PROSITE" id="PS50808"/>
    </source>
</evidence>
<gene>
    <name evidence="7" type="ORF">OLC1_LOCUS4153</name>
</gene>
<sequence>MEKETDSSLEPVPVTVNSQKHDPAWKHCEMYKNGVRFELKCNYCGKVFKGGGIHRIKEHLAGQKGNASSCLRVPPDVRLSMQESLRGVVMKKRKKRKVAEEVTTIDNVVLGGSVSDVDALAIDTSNYDNCDINTQVNLDAVGQDCDVFESGEVVVGNKANVRKKKGRVRKADGFVDPNATSLAACNNTALVMKKANSHVHMAIGRFFFDVGVPFDAVNSVYFQPMIDAISSQVDRVVGPSYNDLRSWILKNAVQEVRHDVDQRTGCWGKSGCSLLVDEWVSDRVEPLLRLLRMVASEKRPGMAYAYAGVYRSKEIFKKEFPDKKVYSIYWDIIDQRWEQLRSHPLLAAGFYLNPKPQGNKEQDILDPISHEHISLAEDWVIGKPLCPEDMESSDWMTVDPPLGNIMLLGLPIDDVDALGTGFDDYEIFTGEEETEAPLGENEGLSSQNGSK</sequence>
<dbReference type="GO" id="GO:0003677">
    <property type="term" value="F:DNA binding"/>
    <property type="evidence" value="ECO:0007669"/>
    <property type="project" value="InterPro"/>
</dbReference>
<evidence type="ECO:0000256" key="5">
    <source>
        <dbReference type="SAM" id="MobiDB-lite"/>
    </source>
</evidence>
<dbReference type="SUPFAM" id="SSF53098">
    <property type="entry name" value="Ribonuclease H-like"/>
    <property type="match status" value="1"/>
</dbReference>
<dbReference type="EMBL" id="OX459118">
    <property type="protein sequence ID" value="CAI9092499.1"/>
    <property type="molecule type" value="Genomic_DNA"/>
</dbReference>
<protein>
    <submittedName>
        <fullName evidence="7">OLC1v1027754C1</fullName>
    </submittedName>
</protein>
<feature type="domain" description="BED-type" evidence="6">
    <location>
        <begin position="19"/>
        <end position="77"/>
    </location>
</feature>
<keyword evidence="8" id="KW-1185">Reference proteome</keyword>
<dbReference type="Pfam" id="PF04937">
    <property type="entry name" value="DUF659"/>
    <property type="match status" value="1"/>
</dbReference>
<dbReference type="AlphaFoldDB" id="A0AAV1CCY0"/>
<keyword evidence="1" id="KW-0479">Metal-binding</keyword>
<dbReference type="PANTHER" id="PTHR46951:SF2">
    <property type="entry name" value="BED-TYPE DOMAIN-CONTAINING PROTEIN"/>
    <property type="match status" value="1"/>
</dbReference>
<keyword evidence="3" id="KW-0862">Zinc</keyword>
<name>A0AAV1CCY0_OLDCO</name>
<evidence type="ECO:0000313" key="7">
    <source>
        <dbReference type="EMBL" id="CAI9092499.1"/>
    </source>
</evidence>
<evidence type="ECO:0000313" key="8">
    <source>
        <dbReference type="Proteomes" id="UP001161247"/>
    </source>
</evidence>
<dbReference type="GO" id="GO:0008270">
    <property type="term" value="F:zinc ion binding"/>
    <property type="evidence" value="ECO:0007669"/>
    <property type="project" value="UniProtKB-KW"/>
</dbReference>
<evidence type="ECO:0000256" key="4">
    <source>
        <dbReference type="PROSITE-ProRule" id="PRU00027"/>
    </source>
</evidence>
<feature type="region of interest" description="Disordered" evidence="5">
    <location>
        <begin position="431"/>
        <end position="451"/>
    </location>
</feature>
<proteinExistence type="predicted"/>
<dbReference type="Proteomes" id="UP001161247">
    <property type="component" value="Chromosome 1"/>
</dbReference>
<evidence type="ECO:0000256" key="2">
    <source>
        <dbReference type="ARBA" id="ARBA00022771"/>
    </source>
</evidence>
<evidence type="ECO:0000256" key="3">
    <source>
        <dbReference type="ARBA" id="ARBA00022833"/>
    </source>
</evidence>
<dbReference type="PROSITE" id="PS50808">
    <property type="entry name" value="ZF_BED"/>
    <property type="match status" value="1"/>
</dbReference>
<reference evidence="7" key="1">
    <citation type="submission" date="2023-03" db="EMBL/GenBank/DDBJ databases">
        <authorList>
            <person name="Julca I."/>
        </authorList>
    </citation>
    <scope>NUCLEOTIDE SEQUENCE</scope>
</reference>
<dbReference type="InterPro" id="IPR003656">
    <property type="entry name" value="Znf_BED"/>
</dbReference>
<keyword evidence="2 4" id="KW-0863">Zinc-finger</keyword>
<dbReference type="PANTHER" id="PTHR46951">
    <property type="entry name" value="BED-TYPE DOMAIN-CONTAINING PROTEIN"/>
    <property type="match status" value="1"/>
</dbReference>
<dbReference type="InterPro" id="IPR012337">
    <property type="entry name" value="RNaseH-like_sf"/>
</dbReference>
<dbReference type="InterPro" id="IPR007021">
    <property type="entry name" value="DUF659"/>
</dbReference>